<dbReference type="GO" id="GO:0010181">
    <property type="term" value="F:FMN binding"/>
    <property type="evidence" value="ECO:0007669"/>
    <property type="project" value="TreeGrafter"/>
</dbReference>
<dbReference type="InterPro" id="IPR029039">
    <property type="entry name" value="Flavoprotein-like_sf"/>
</dbReference>
<dbReference type="Proteomes" id="UP000183200">
    <property type="component" value="Unassembled WGS sequence"/>
</dbReference>
<dbReference type="GO" id="GO:0009055">
    <property type="term" value="F:electron transfer activity"/>
    <property type="evidence" value="ECO:0007669"/>
    <property type="project" value="TreeGrafter"/>
</dbReference>
<name>A0A1G9MIQ2_9SPHI</name>
<dbReference type="PANTHER" id="PTHR47307:SF1">
    <property type="entry name" value="GLUTATHIONE-REGULATED POTASSIUM-EFFLUX SYSTEM ANCILLARY PROTEIN KEFG"/>
    <property type="match status" value="1"/>
</dbReference>
<dbReference type="Gene3D" id="3.40.50.360">
    <property type="match status" value="1"/>
</dbReference>
<evidence type="ECO:0000313" key="3">
    <source>
        <dbReference type="EMBL" id="SDL74148.1"/>
    </source>
</evidence>
<gene>
    <name evidence="3" type="ORF">SAMN05421820_10227</name>
</gene>
<keyword evidence="4" id="KW-1185">Reference proteome</keyword>
<dbReference type="InterPro" id="IPR046980">
    <property type="entry name" value="KefG/KefF"/>
</dbReference>
<reference evidence="4" key="1">
    <citation type="submission" date="2016-10" db="EMBL/GenBank/DDBJ databases">
        <authorList>
            <person name="Varghese N."/>
            <person name="Submissions S."/>
        </authorList>
    </citation>
    <scope>NUCLEOTIDE SEQUENCE [LARGE SCALE GENOMIC DNA]</scope>
    <source>
        <strain evidence="4">DSM 19110</strain>
    </source>
</reference>
<dbReference type="InterPro" id="IPR003680">
    <property type="entry name" value="Flavodoxin_fold"/>
</dbReference>
<proteinExistence type="predicted"/>
<dbReference type="Pfam" id="PF02525">
    <property type="entry name" value="Flavodoxin_2"/>
    <property type="match status" value="1"/>
</dbReference>
<sequence length="176" mass="20543">MKTLIIVIHSDLENSVINKRWIEELKKYPGKYVVHELHSLYPDERIDVGAEQRLLEMYDKIVFQFPFYWFNCPPLFKKWLDEVFSHGWAYGKGSGYKLTGKKIALSIAAGINAEDYDASGRYKYTLKQLTAPFELTFDYVKADYKPLFAFYGAEHNATAERIEKSARDYIAFIDDL</sequence>
<accession>A0A1G9MIQ2</accession>
<protein>
    <submittedName>
        <fullName evidence="3">Putative NADPH-quinone reductase (Modulator of drug activity B)</fullName>
    </submittedName>
</protein>
<evidence type="ECO:0000313" key="4">
    <source>
        <dbReference type="Proteomes" id="UP000183200"/>
    </source>
</evidence>
<dbReference type="AlphaFoldDB" id="A0A1G9MIQ2"/>
<dbReference type="RefSeq" id="WP_074604966.1">
    <property type="nucleotide sequence ID" value="NZ_FNGY01000002.1"/>
</dbReference>
<dbReference type="PANTHER" id="PTHR47307">
    <property type="entry name" value="GLUTATHIONE-REGULATED POTASSIUM-EFFLUX SYSTEM ANCILLARY PROTEIN KEFG"/>
    <property type="match status" value="1"/>
</dbReference>
<feature type="domain" description="Flavodoxin-like fold" evidence="2">
    <location>
        <begin position="1"/>
        <end position="171"/>
    </location>
</feature>
<evidence type="ECO:0000256" key="1">
    <source>
        <dbReference type="ARBA" id="ARBA00023002"/>
    </source>
</evidence>
<dbReference type="SUPFAM" id="SSF52218">
    <property type="entry name" value="Flavoproteins"/>
    <property type="match status" value="1"/>
</dbReference>
<dbReference type="OrthoDB" id="652200at2"/>
<keyword evidence="1" id="KW-0560">Oxidoreductase</keyword>
<dbReference type="GO" id="GO:0003955">
    <property type="term" value="F:NAD(P)H dehydrogenase (quinone) activity"/>
    <property type="evidence" value="ECO:0007669"/>
    <property type="project" value="TreeGrafter"/>
</dbReference>
<evidence type="ECO:0000259" key="2">
    <source>
        <dbReference type="Pfam" id="PF02525"/>
    </source>
</evidence>
<dbReference type="EMBL" id="FNGY01000002">
    <property type="protein sequence ID" value="SDL74148.1"/>
    <property type="molecule type" value="Genomic_DNA"/>
</dbReference>
<organism evidence="3 4">
    <name type="scientific">Pedobacter steynii</name>
    <dbReference type="NCBI Taxonomy" id="430522"/>
    <lineage>
        <taxon>Bacteria</taxon>
        <taxon>Pseudomonadati</taxon>
        <taxon>Bacteroidota</taxon>
        <taxon>Sphingobacteriia</taxon>
        <taxon>Sphingobacteriales</taxon>
        <taxon>Sphingobacteriaceae</taxon>
        <taxon>Pedobacter</taxon>
    </lineage>
</organism>